<keyword evidence="2" id="KW-1185">Reference proteome</keyword>
<gene>
    <name evidence="1" type="ORF">RHMOL_Rhmol01G0261400</name>
</gene>
<dbReference type="EMBL" id="CM046388">
    <property type="protein sequence ID" value="KAI8573216.1"/>
    <property type="molecule type" value="Genomic_DNA"/>
</dbReference>
<comment type="caution">
    <text evidence="1">The sequence shown here is derived from an EMBL/GenBank/DDBJ whole genome shotgun (WGS) entry which is preliminary data.</text>
</comment>
<name>A0ACC0Q6Z0_RHOML</name>
<protein>
    <submittedName>
        <fullName evidence="1">Uncharacterized protein</fullName>
    </submittedName>
</protein>
<sequence length="66" mass="7574">MFYTGLSDYIFILSIQPEGIAIEAREALLKRAARRRNNQFHKEQLGNSPRRMPWVLAISGLRSTAL</sequence>
<reference evidence="1" key="1">
    <citation type="submission" date="2022-02" db="EMBL/GenBank/DDBJ databases">
        <title>Plant Genome Project.</title>
        <authorList>
            <person name="Zhang R.-G."/>
        </authorList>
    </citation>
    <scope>NUCLEOTIDE SEQUENCE</scope>
    <source>
        <strain evidence="1">AT1</strain>
    </source>
</reference>
<evidence type="ECO:0000313" key="1">
    <source>
        <dbReference type="EMBL" id="KAI8573216.1"/>
    </source>
</evidence>
<proteinExistence type="predicted"/>
<evidence type="ECO:0000313" key="2">
    <source>
        <dbReference type="Proteomes" id="UP001062846"/>
    </source>
</evidence>
<dbReference type="Proteomes" id="UP001062846">
    <property type="component" value="Chromosome 1"/>
</dbReference>
<organism evidence="1 2">
    <name type="scientific">Rhododendron molle</name>
    <name type="common">Chinese azalea</name>
    <name type="synonym">Azalea mollis</name>
    <dbReference type="NCBI Taxonomy" id="49168"/>
    <lineage>
        <taxon>Eukaryota</taxon>
        <taxon>Viridiplantae</taxon>
        <taxon>Streptophyta</taxon>
        <taxon>Embryophyta</taxon>
        <taxon>Tracheophyta</taxon>
        <taxon>Spermatophyta</taxon>
        <taxon>Magnoliopsida</taxon>
        <taxon>eudicotyledons</taxon>
        <taxon>Gunneridae</taxon>
        <taxon>Pentapetalae</taxon>
        <taxon>asterids</taxon>
        <taxon>Ericales</taxon>
        <taxon>Ericaceae</taxon>
        <taxon>Ericoideae</taxon>
        <taxon>Rhodoreae</taxon>
        <taxon>Rhododendron</taxon>
    </lineage>
</organism>
<accession>A0ACC0Q6Z0</accession>